<keyword evidence="1" id="KW-0488">Methylation</keyword>
<keyword evidence="2" id="KW-1133">Transmembrane helix</keyword>
<dbReference type="EMBL" id="CP000555">
    <property type="protein sequence ID" value="ABM95894.1"/>
    <property type="molecule type" value="Genomic_DNA"/>
</dbReference>
<dbReference type="InterPro" id="IPR045584">
    <property type="entry name" value="Pilin-like"/>
</dbReference>
<sequence>MAPRPGMIAARGLSLVELVIVLLVVGILAVIAYPSFMAQLLKTRRIEAIAALAQVQQAQERWRANHTTYADTLAALGLSSPASGRYLITIDHGAVDGYTATARAVGAQAVDTACTSLSLTLGGGTTRHASTGSALASVCWNR</sequence>
<dbReference type="GO" id="GO:0015628">
    <property type="term" value="P:protein secretion by the type II secretion system"/>
    <property type="evidence" value="ECO:0007669"/>
    <property type="project" value="InterPro"/>
</dbReference>
<dbReference type="Proteomes" id="UP000000366">
    <property type="component" value="Chromosome"/>
</dbReference>
<dbReference type="KEGG" id="mpt:Mpe_A2941"/>
<feature type="transmembrane region" description="Helical" evidence="2">
    <location>
        <begin position="12"/>
        <end position="36"/>
    </location>
</feature>
<organism evidence="3 4">
    <name type="scientific">Methylibium petroleiphilum (strain ATCC BAA-1232 / LMG 22953 / PM1)</name>
    <dbReference type="NCBI Taxonomy" id="420662"/>
    <lineage>
        <taxon>Bacteria</taxon>
        <taxon>Pseudomonadati</taxon>
        <taxon>Pseudomonadota</taxon>
        <taxon>Betaproteobacteria</taxon>
        <taxon>Burkholderiales</taxon>
        <taxon>Sphaerotilaceae</taxon>
        <taxon>Methylibium</taxon>
    </lineage>
</organism>
<reference evidence="3 4" key="1">
    <citation type="journal article" date="2007" name="J. Bacteriol.">
        <title>Whole-genome analysis of the methyl tert-butyl ether-degrading beta-proteobacterium Methylibium petroleiphilum PM1.</title>
        <authorList>
            <person name="Kane S.R."/>
            <person name="Chakicherla A.Y."/>
            <person name="Chain P.S.G."/>
            <person name="Schmidt R."/>
            <person name="Shin M.W."/>
            <person name="Legler T.C."/>
            <person name="Scow K.M."/>
            <person name="Larimer F.W."/>
            <person name="Lucas S.M."/>
            <person name="Richardson P.M."/>
            <person name="Hristova K.R."/>
        </authorList>
    </citation>
    <scope>NUCLEOTIDE SEQUENCE [LARGE SCALE GENOMIC DNA]</scope>
    <source>
        <strain evidence="4">ATCC BAA-1232 / LMG 22953 / PM1</strain>
    </source>
</reference>
<name>A2SK05_METPP</name>
<keyword evidence="2" id="KW-0812">Transmembrane</keyword>
<dbReference type="SUPFAM" id="SSF54523">
    <property type="entry name" value="Pili subunits"/>
    <property type="match status" value="1"/>
</dbReference>
<evidence type="ECO:0000256" key="2">
    <source>
        <dbReference type="SAM" id="Phobius"/>
    </source>
</evidence>
<dbReference type="PROSITE" id="PS00409">
    <property type="entry name" value="PROKAR_NTER_METHYL"/>
    <property type="match status" value="1"/>
</dbReference>
<evidence type="ECO:0000256" key="1">
    <source>
        <dbReference type="ARBA" id="ARBA00022481"/>
    </source>
</evidence>
<dbReference type="InterPro" id="IPR012902">
    <property type="entry name" value="N_methyl_site"/>
</dbReference>
<keyword evidence="2" id="KW-0472">Membrane</keyword>
<dbReference type="Gene3D" id="3.30.700.10">
    <property type="entry name" value="Glycoprotein, Type 4 Pilin"/>
    <property type="match status" value="1"/>
</dbReference>
<evidence type="ECO:0000313" key="4">
    <source>
        <dbReference type="Proteomes" id="UP000000366"/>
    </source>
</evidence>
<proteinExistence type="predicted"/>
<accession>A2SK05</accession>
<dbReference type="InterPro" id="IPR031982">
    <property type="entry name" value="PilE-like"/>
</dbReference>
<dbReference type="InterPro" id="IPR000983">
    <property type="entry name" value="Bac_GSPG_pilin"/>
</dbReference>
<gene>
    <name evidence="3" type="primary">pilE</name>
    <name evidence="3" type="ordered locus">Mpe_A2941</name>
</gene>
<dbReference type="GO" id="GO:0015627">
    <property type="term" value="C:type II protein secretion system complex"/>
    <property type="evidence" value="ECO:0007669"/>
    <property type="project" value="InterPro"/>
</dbReference>
<dbReference type="Pfam" id="PF16732">
    <property type="entry name" value="ComP_DUS"/>
    <property type="match status" value="1"/>
</dbReference>
<dbReference type="NCBIfam" id="TIGR02532">
    <property type="entry name" value="IV_pilin_GFxxxE"/>
    <property type="match status" value="1"/>
</dbReference>
<dbReference type="HOGENOM" id="CLU_091705_6_0_4"/>
<dbReference type="RefSeq" id="WP_011830523.1">
    <property type="nucleotide sequence ID" value="NC_008825.1"/>
</dbReference>
<keyword evidence="4" id="KW-1185">Reference proteome</keyword>
<dbReference type="eggNOG" id="COG4968">
    <property type="taxonomic scope" value="Bacteria"/>
</dbReference>
<dbReference type="STRING" id="420662.Mpe_A2941"/>
<dbReference type="GO" id="GO:0043683">
    <property type="term" value="P:type IV pilus assembly"/>
    <property type="evidence" value="ECO:0007669"/>
    <property type="project" value="InterPro"/>
</dbReference>
<protein>
    <submittedName>
        <fullName evidence="3">Fimbrial biogenesis protein</fullName>
    </submittedName>
</protein>
<dbReference type="PRINTS" id="PR00813">
    <property type="entry name" value="BCTERIALGSPG"/>
</dbReference>
<dbReference type="AlphaFoldDB" id="A2SK05"/>
<evidence type="ECO:0000313" key="3">
    <source>
        <dbReference type="EMBL" id="ABM95894.1"/>
    </source>
</evidence>